<evidence type="ECO:0000313" key="4">
    <source>
        <dbReference type="Proteomes" id="UP000254040"/>
    </source>
</evidence>
<keyword evidence="3" id="KW-1185">Reference proteome</keyword>
<evidence type="ECO:0000313" key="1">
    <source>
        <dbReference type="EMBL" id="KTD32454.1"/>
    </source>
</evidence>
<accession>A0A378JWZ3</accession>
<dbReference type="EMBL" id="UGOG01000001">
    <property type="protein sequence ID" value="STX62550.1"/>
    <property type="molecule type" value="Genomic_DNA"/>
</dbReference>
<evidence type="ECO:0000313" key="2">
    <source>
        <dbReference type="EMBL" id="STX62550.1"/>
    </source>
</evidence>
<reference evidence="2 4" key="2">
    <citation type="submission" date="2018-06" db="EMBL/GenBank/DDBJ databases">
        <authorList>
            <consortium name="Pathogen Informatics"/>
            <person name="Doyle S."/>
        </authorList>
    </citation>
    <scope>NUCLEOTIDE SEQUENCE [LARGE SCALE GENOMIC DNA]</scope>
    <source>
        <strain evidence="2 4">NCTC12239</strain>
    </source>
</reference>
<evidence type="ECO:0000313" key="3">
    <source>
        <dbReference type="Proteomes" id="UP000054985"/>
    </source>
</evidence>
<reference evidence="1 3" key="1">
    <citation type="submission" date="2015-11" db="EMBL/GenBank/DDBJ databases">
        <title>Genomic analysis of 38 Legionella species identifies large and diverse effector repertoires.</title>
        <authorList>
            <person name="Burstein D."/>
            <person name="Amaro F."/>
            <person name="Zusman T."/>
            <person name="Lifshitz Z."/>
            <person name="Cohen O."/>
            <person name="Gilbert J.A."/>
            <person name="Pupko T."/>
            <person name="Shuman H.A."/>
            <person name="Segal G."/>
        </authorList>
    </citation>
    <scope>NUCLEOTIDE SEQUENCE [LARGE SCALE GENOMIC DNA]</scope>
    <source>
        <strain evidence="1 3">ATCC 43877</strain>
    </source>
</reference>
<sequence>MYEIGFYKSEPLVKPSLELIFEYPLENKTLIISERPSCCIRGVIINQQTEHTVTLIAEPLISCSAYIFSFTNYDGVEKAIIYHATSCGPRFAQWIASQIASETDLSTVSIIIATPGDGVINLASNPDYIDIKETYLEYLSSIGFTSAPQILFGCTNYKINSKGKHGDEKCIHDLVFNSPKRLEVYSIFEKEEQSQDEKECTCFLL</sequence>
<name>A0A378JWZ3_9GAMM</name>
<dbReference type="RefSeq" id="WP_028384386.1">
    <property type="nucleotide sequence ID" value="NZ_CAAAJG010000066.1"/>
</dbReference>
<dbReference type="EMBL" id="LNYN01000029">
    <property type="protein sequence ID" value="KTD32454.1"/>
    <property type="molecule type" value="Genomic_DNA"/>
</dbReference>
<dbReference type="Proteomes" id="UP000254040">
    <property type="component" value="Unassembled WGS sequence"/>
</dbReference>
<gene>
    <name evidence="1" type="ORF">Lmor_2392</name>
    <name evidence="2" type="ORF">NCTC12239_01482</name>
</gene>
<dbReference type="Proteomes" id="UP000054985">
    <property type="component" value="Unassembled WGS sequence"/>
</dbReference>
<dbReference type="OrthoDB" id="9935405at2"/>
<dbReference type="STRING" id="39962.Lmor_2392"/>
<proteinExistence type="predicted"/>
<organism evidence="2 4">
    <name type="scientific">Legionella moravica</name>
    <dbReference type="NCBI Taxonomy" id="39962"/>
    <lineage>
        <taxon>Bacteria</taxon>
        <taxon>Pseudomonadati</taxon>
        <taxon>Pseudomonadota</taxon>
        <taxon>Gammaproteobacteria</taxon>
        <taxon>Legionellales</taxon>
        <taxon>Legionellaceae</taxon>
        <taxon>Legionella</taxon>
    </lineage>
</organism>
<protein>
    <submittedName>
        <fullName evidence="2">Uncharacterized protein</fullName>
    </submittedName>
</protein>
<dbReference type="AlphaFoldDB" id="A0A378JWZ3"/>